<gene>
    <name evidence="8" type="ORF">QJS04_geneDACA008984</name>
</gene>
<dbReference type="InterPro" id="IPR011990">
    <property type="entry name" value="TPR-like_helical_dom_sf"/>
</dbReference>
<evidence type="ECO:0000256" key="3">
    <source>
        <dbReference type="ARBA" id="ARBA00022640"/>
    </source>
</evidence>
<dbReference type="GO" id="GO:0009451">
    <property type="term" value="P:RNA modification"/>
    <property type="evidence" value="ECO:0007669"/>
    <property type="project" value="InterPro"/>
</dbReference>
<dbReference type="Pfam" id="PF20431">
    <property type="entry name" value="E_motif"/>
    <property type="match status" value="1"/>
</dbReference>
<comment type="subcellular location">
    <subcellularLocation>
        <location evidence="1">Plastid</location>
        <location evidence="1">Chloroplast</location>
    </subcellularLocation>
</comment>
<feature type="repeat" description="PPR" evidence="6">
    <location>
        <begin position="59"/>
        <end position="93"/>
    </location>
</feature>
<dbReference type="PANTHER" id="PTHR47926">
    <property type="entry name" value="PENTATRICOPEPTIDE REPEAT-CONTAINING PROTEIN"/>
    <property type="match status" value="1"/>
</dbReference>
<keyword evidence="9" id="KW-1185">Reference proteome</keyword>
<dbReference type="InterPro" id="IPR046960">
    <property type="entry name" value="PPR_At4g14850-like_plant"/>
</dbReference>
<feature type="repeat" description="PPR" evidence="6">
    <location>
        <begin position="468"/>
        <end position="502"/>
    </location>
</feature>
<keyword evidence="3" id="KW-0934">Plastid</keyword>
<dbReference type="InterPro" id="IPR002885">
    <property type="entry name" value="PPR_rpt"/>
</dbReference>
<name>A0AAV9ACX5_ACOGR</name>
<feature type="repeat" description="PPR" evidence="6">
    <location>
        <begin position="364"/>
        <end position="398"/>
    </location>
</feature>
<dbReference type="PROSITE" id="PS51375">
    <property type="entry name" value="PPR"/>
    <property type="match status" value="5"/>
</dbReference>
<dbReference type="NCBIfam" id="TIGR00756">
    <property type="entry name" value="PPR"/>
    <property type="match status" value="6"/>
</dbReference>
<keyword evidence="5" id="KW-0809">Transit peptide</keyword>
<dbReference type="FunFam" id="1.25.40.10:FF:000496">
    <property type="entry name" value="Pentatricopeptide repeat-containing protein chloroplastic"/>
    <property type="match status" value="1"/>
</dbReference>
<dbReference type="Pfam" id="PF01535">
    <property type="entry name" value="PPR"/>
    <property type="match status" value="7"/>
</dbReference>
<protein>
    <submittedName>
        <fullName evidence="8">Pentatricopeptide repeat-containing protein</fullName>
    </submittedName>
</protein>
<keyword evidence="4" id="KW-0677">Repeat</keyword>
<evidence type="ECO:0000313" key="9">
    <source>
        <dbReference type="Proteomes" id="UP001179952"/>
    </source>
</evidence>
<dbReference type="Gene3D" id="1.25.40.10">
    <property type="entry name" value="Tetratricopeptide repeat domain"/>
    <property type="match status" value="5"/>
</dbReference>
<keyword evidence="2" id="KW-0150">Chloroplast</keyword>
<evidence type="ECO:0000256" key="2">
    <source>
        <dbReference type="ARBA" id="ARBA00022528"/>
    </source>
</evidence>
<comment type="caution">
    <text evidence="8">The sequence shown here is derived from an EMBL/GenBank/DDBJ whole genome shotgun (WGS) entry which is preliminary data.</text>
</comment>
<feature type="repeat" description="PPR" evidence="6">
    <location>
        <begin position="159"/>
        <end position="193"/>
    </location>
</feature>
<feature type="compositionally biased region" description="Pro residues" evidence="7">
    <location>
        <begin position="9"/>
        <end position="19"/>
    </location>
</feature>
<sequence>MASTLPLPLTSPPQNPTPPAKTIITKPPTFRSRLSQLCKDGRPDLARRLLLERPIPSTSTVLWNTVLIGLVCNGLPEDALRFLSLMSPATVRPDHYTFSSALKACADSNQLPLGRSIHARILRRYSRPNRILSNSLLNMYSSCGCPQVQLLFDRMRARNAVAWNTVIAWHARNARPSDAVVHFRRLLESGTSPTPVSFVNVFPAVACLDRALPDAVHALLLKFGGGFVGDPFVASSAVAMYSEISDIDSARKVFDRTTLRNTEVWNTMIGACVQNELPREALDLYLQIFESEIVSTDSVTLIAVLMAVSQLQSIDCGRQIHALLMKSAPMDSPVALSNALVVMYSRCGEVETAFRLFDEMPERDVVTWNTMVSAFVQNGFDSEGLMLVRAMQKKGFAVDLVAAMALLSAASNLGDSRIGRETHAYVFRRGIRFEGMDSYLIDMYSKSGLIETAKRLFEEVDGGRRERDQVTWNAMIAGYAQSGHAEQALVTFQEMIGCGKHGLGEKALSLFYAMRESDIMPDSITLVAVMSACSYSGLVDEGLEIFDMMEAEFGIRPSIEHYSCVVDMLGRAGRVEEAYEFARDLDEGVRDSIAIWGPLLSACRVYGKLELAKRVAERVFEMEEDGRSYVVGYHVLASNVHALEEEWESVDRVRRRMREKGMRKEPGLSWVGVRGSARRFMSRDWRNDDRESIYSVLNELATDMRRPRSEPVVVEGLLPDGPW</sequence>
<dbReference type="PANTHER" id="PTHR47926:SF452">
    <property type="entry name" value="PENTATRICOPEPTIDE REPEAT-CONTAINING PROTEIN"/>
    <property type="match status" value="1"/>
</dbReference>
<dbReference type="GO" id="GO:0009507">
    <property type="term" value="C:chloroplast"/>
    <property type="evidence" value="ECO:0007669"/>
    <property type="project" value="UniProtKB-SubCell"/>
</dbReference>
<feature type="region of interest" description="Disordered" evidence="7">
    <location>
        <begin position="1"/>
        <end position="22"/>
    </location>
</feature>
<evidence type="ECO:0000313" key="8">
    <source>
        <dbReference type="EMBL" id="KAK1262002.1"/>
    </source>
</evidence>
<accession>A0AAV9ACX5</accession>
<dbReference type="Pfam" id="PF13812">
    <property type="entry name" value="PPR_3"/>
    <property type="match status" value="1"/>
</dbReference>
<evidence type="ECO:0000256" key="1">
    <source>
        <dbReference type="ARBA" id="ARBA00004229"/>
    </source>
</evidence>
<dbReference type="FunFam" id="1.25.40.10:FF:000090">
    <property type="entry name" value="Pentatricopeptide repeat-containing protein, chloroplastic"/>
    <property type="match status" value="1"/>
</dbReference>
<dbReference type="Proteomes" id="UP001179952">
    <property type="component" value="Unassembled WGS sequence"/>
</dbReference>
<reference evidence="8" key="2">
    <citation type="submission" date="2023-06" db="EMBL/GenBank/DDBJ databases">
        <authorList>
            <person name="Ma L."/>
            <person name="Liu K.-W."/>
            <person name="Li Z."/>
            <person name="Hsiao Y.-Y."/>
            <person name="Qi Y."/>
            <person name="Fu T."/>
            <person name="Tang G."/>
            <person name="Zhang D."/>
            <person name="Sun W.-H."/>
            <person name="Liu D.-K."/>
            <person name="Li Y."/>
            <person name="Chen G.-Z."/>
            <person name="Liu X.-D."/>
            <person name="Liao X.-Y."/>
            <person name="Jiang Y.-T."/>
            <person name="Yu X."/>
            <person name="Hao Y."/>
            <person name="Huang J."/>
            <person name="Zhao X.-W."/>
            <person name="Ke S."/>
            <person name="Chen Y.-Y."/>
            <person name="Wu W.-L."/>
            <person name="Hsu J.-L."/>
            <person name="Lin Y.-F."/>
            <person name="Huang M.-D."/>
            <person name="Li C.-Y."/>
            <person name="Huang L."/>
            <person name="Wang Z.-W."/>
            <person name="Zhao X."/>
            <person name="Zhong W.-Y."/>
            <person name="Peng D.-H."/>
            <person name="Ahmad S."/>
            <person name="Lan S."/>
            <person name="Zhang J.-S."/>
            <person name="Tsai W.-C."/>
            <person name="Van De Peer Y."/>
            <person name="Liu Z.-J."/>
        </authorList>
    </citation>
    <scope>NUCLEOTIDE SEQUENCE</scope>
    <source>
        <strain evidence="8">SCP</strain>
        <tissue evidence="8">Leaves</tissue>
    </source>
</reference>
<dbReference type="AlphaFoldDB" id="A0AAV9ACX5"/>
<proteinExistence type="predicted"/>
<evidence type="ECO:0000256" key="6">
    <source>
        <dbReference type="PROSITE-ProRule" id="PRU00708"/>
    </source>
</evidence>
<reference evidence="8" key="1">
    <citation type="journal article" date="2023" name="Nat. Commun.">
        <title>Diploid and tetraploid genomes of Acorus and the evolution of monocots.</title>
        <authorList>
            <person name="Ma L."/>
            <person name="Liu K.W."/>
            <person name="Li Z."/>
            <person name="Hsiao Y.Y."/>
            <person name="Qi Y."/>
            <person name="Fu T."/>
            <person name="Tang G.D."/>
            <person name="Zhang D."/>
            <person name="Sun W.H."/>
            <person name="Liu D.K."/>
            <person name="Li Y."/>
            <person name="Chen G.Z."/>
            <person name="Liu X.D."/>
            <person name="Liao X.Y."/>
            <person name="Jiang Y.T."/>
            <person name="Yu X."/>
            <person name="Hao Y."/>
            <person name="Huang J."/>
            <person name="Zhao X.W."/>
            <person name="Ke S."/>
            <person name="Chen Y.Y."/>
            <person name="Wu W.L."/>
            <person name="Hsu J.L."/>
            <person name="Lin Y.F."/>
            <person name="Huang M.D."/>
            <person name="Li C.Y."/>
            <person name="Huang L."/>
            <person name="Wang Z.W."/>
            <person name="Zhao X."/>
            <person name="Zhong W.Y."/>
            <person name="Peng D.H."/>
            <person name="Ahmad S."/>
            <person name="Lan S."/>
            <person name="Zhang J.S."/>
            <person name="Tsai W.C."/>
            <person name="Van de Peer Y."/>
            <person name="Liu Z.J."/>
        </authorList>
    </citation>
    <scope>NUCLEOTIDE SEQUENCE</scope>
    <source>
        <strain evidence="8">SCP</strain>
    </source>
</reference>
<dbReference type="EMBL" id="JAUJYN010000010">
    <property type="protein sequence ID" value="KAK1262002.1"/>
    <property type="molecule type" value="Genomic_DNA"/>
</dbReference>
<evidence type="ECO:0000256" key="5">
    <source>
        <dbReference type="ARBA" id="ARBA00022946"/>
    </source>
</evidence>
<organism evidence="8 9">
    <name type="scientific">Acorus gramineus</name>
    <name type="common">Dwarf sweet flag</name>
    <dbReference type="NCBI Taxonomy" id="55184"/>
    <lineage>
        <taxon>Eukaryota</taxon>
        <taxon>Viridiplantae</taxon>
        <taxon>Streptophyta</taxon>
        <taxon>Embryophyta</taxon>
        <taxon>Tracheophyta</taxon>
        <taxon>Spermatophyta</taxon>
        <taxon>Magnoliopsida</taxon>
        <taxon>Liliopsida</taxon>
        <taxon>Acoraceae</taxon>
        <taxon>Acorus</taxon>
    </lineage>
</organism>
<evidence type="ECO:0000256" key="7">
    <source>
        <dbReference type="SAM" id="MobiDB-lite"/>
    </source>
</evidence>
<dbReference type="GO" id="GO:0003729">
    <property type="term" value="F:mRNA binding"/>
    <property type="evidence" value="ECO:0007669"/>
    <property type="project" value="UniProtKB-ARBA"/>
</dbReference>
<evidence type="ECO:0000256" key="4">
    <source>
        <dbReference type="ARBA" id="ARBA00022737"/>
    </source>
</evidence>
<feature type="repeat" description="PPR" evidence="6">
    <location>
        <begin position="261"/>
        <end position="295"/>
    </location>
</feature>
<dbReference type="InterPro" id="IPR046848">
    <property type="entry name" value="E_motif"/>
</dbReference>